<feature type="repeat" description="PPR" evidence="2">
    <location>
        <begin position="187"/>
        <end position="221"/>
    </location>
</feature>
<dbReference type="Pfam" id="PF13041">
    <property type="entry name" value="PPR_2"/>
    <property type="match status" value="1"/>
</dbReference>
<dbReference type="PROSITE" id="PS51375">
    <property type="entry name" value="PPR"/>
    <property type="match status" value="4"/>
</dbReference>
<dbReference type="InterPro" id="IPR004158">
    <property type="entry name" value="DUF247_pln"/>
</dbReference>
<proteinExistence type="predicted"/>
<dbReference type="Gene3D" id="1.25.40.10">
    <property type="entry name" value="Tetratricopeptide repeat domain"/>
    <property type="match status" value="3"/>
</dbReference>
<dbReference type="InterPro" id="IPR011990">
    <property type="entry name" value="TPR-like_helical_dom_sf"/>
</dbReference>
<evidence type="ECO:0008006" key="6">
    <source>
        <dbReference type="Google" id="ProtNLM"/>
    </source>
</evidence>
<name>A0A4S4D468_CAMSN</name>
<accession>A0A4S4D468</accession>
<organism evidence="4 5">
    <name type="scientific">Camellia sinensis var. sinensis</name>
    <name type="common">China tea</name>
    <dbReference type="NCBI Taxonomy" id="542762"/>
    <lineage>
        <taxon>Eukaryota</taxon>
        <taxon>Viridiplantae</taxon>
        <taxon>Streptophyta</taxon>
        <taxon>Embryophyta</taxon>
        <taxon>Tracheophyta</taxon>
        <taxon>Spermatophyta</taxon>
        <taxon>Magnoliopsida</taxon>
        <taxon>eudicotyledons</taxon>
        <taxon>Gunneridae</taxon>
        <taxon>Pentapetalae</taxon>
        <taxon>asterids</taxon>
        <taxon>Ericales</taxon>
        <taxon>Theaceae</taxon>
        <taxon>Camellia</taxon>
    </lineage>
</organism>
<evidence type="ECO:0000256" key="2">
    <source>
        <dbReference type="PROSITE-ProRule" id="PRU00708"/>
    </source>
</evidence>
<dbReference type="AlphaFoldDB" id="A0A4S4D468"/>
<dbReference type="NCBIfam" id="TIGR00756">
    <property type="entry name" value="PPR"/>
    <property type="match status" value="2"/>
</dbReference>
<feature type="compositionally biased region" description="Basic residues" evidence="3">
    <location>
        <begin position="52"/>
        <end position="69"/>
    </location>
</feature>
<dbReference type="Pfam" id="PF01535">
    <property type="entry name" value="PPR"/>
    <property type="match status" value="1"/>
</dbReference>
<feature type="repeat" description="PPR" evidence="2">
    <location>
        <begin position="257"/>
        <end position="291"/>
    </location>
</feature>
<gene>
    <name evidence="4" type="ORF">TEA_001913</name>
</gene>
<sequence>MSLTLDIYGKATLTLKSNFSKNKNKNKKNSLCKTLPIKTHTALTNPPSFPLHLKRNSHHHHHQTPKHVNPRNNSRKQTTPFVDTFHENKDLKTLLEKLKKRGSDPLQILKDDGDWTKDHFWAVLRFLLESSRSKDVPQVFDWWKNIEKSRINLFNYEKIIGLLVEEGLIEEAISALKELMGHGLRPSSEIYNSIIHGFARKGRFKDALYYLKKMEEIDLKPDTETYDGLIQAYGKYRMYDEMDCCVKKMEVDGCPLDHITYNLLIQEFSRAGLLTRMEKLYQILISKRMDLQSSTLVAMLEAYANLGILGKMEKFYRKVLNSKTFLKDDLIRKLARVYILNHMFSRLDDLGRDLSSKTGKTDLVWCLHMLSHSFLLSRKGMYSVLQEMELENLPWNVTITNVILLTYVKMKDFKNLKLVLSEVAARHVKPDIVTIGVVFDAYKIGFDGMWALNMWRKMGFLDEAVEMNTDALVLTAFGKGHFLRSCEEIHSSLETQARERRIWTYQRLIDLMVKHNKRLWWNEYCSLSNYTVRNVSELAFYGIELKPNKQANSCLADVRFSNGLLTIPPLVIQESTTSLFMNLFALVQCPSSAVHIFASYLMLIDT</sequence>
<comment type="caution">
    <text evidence="4">The sequence shown here is derived from an EMBL/GenBank/DDBJ whole genome shotgun (WGS) entry which is preliminary data.</text>
</comment>
<keyword evidence="5" id="KW-1185">Reference proteome</keyword>
<feature type="region of interest" description="Disordered" evidence="3">
    <location>
        <begin position="43"/>
        <end position="78"/>
    </location>
</feature>
<dbReference type="PANTHER" id="PTHR47493">
    <property type="entry name" value="OS08G0520200 PROTEIN"/>
    <property type="match status" value="1"/>
</dbReference>
<dbReference type="PANTHER" id="PTHR47493:SF3">
    <property type="entry name" value="PENTACOTRIPEPTIDE-REPEAT REGION OF PRORP DOMAIN-CONTAINING PROTEIN"/>
    <property type="match status" value="1"/>
</dbReference>
<keyword evidence="1" id="KW-0677">Repeat</keyword>
<evidence type="ECO:0000256" key="1">
    <source>
        <dbReference type="ARBA" id="ARBA00022737"/>
    </source>
</evidence>
<dbReference type="Proteomes" id="UP000306102">
    <property type="component" value="Unassembled WGS sequence"/>
</dbReference>
<dbReference type="Pfam" id="PF03140">
    <property type="entry name" value="DUF247"/>
    <property type="match status" value="1"/>
</dbReference>
<evidence type="ECO:0000313" key="5">
    <source>
        <dbReference type="Proteomes" id="UP000306102"/>
    </source>
</evidence>
<evidence type="ECO:0000313" key="4">
    <source>
        <dbReference type="EMBL" id="THF97102.1"/>
    </source>
</evidence>
<feature type="repeat" description="PPR" evidence="2">
    <location>
        <begin position="152"/>
        <end position="186"/>
    </location>
</feature>
<protein>
    <recommendedName>
        <fullName evidence="6">Pentacotripeptide-repeat region of PRORP domain-containing protein</fullName>
    </recommendedName>
</protein>
<reference evidence="4 5" key="1">
    <citation type="journal article" date="2018" name="Proc. Natl. Acad. Sci. U.S.A.">
        <title>Draft genome sequence of Camellia sinensis var. sinensis provides insights into the evolution of the tea genome and tea quality.</title>
        <authorList>
            <person name="Wei C."/>
            <person name="Yang H."/>
            <person name="Wang S."/>
            <person name="Zhao J."/>
            <person name="Liu C."/>
            <person name="Gao L."/>
            <person name="Xia E."/>
            <person name="Lu Y."/>
            <person name="Tai Y."/>
            <person name="She G."/>
            <person name="Sun J."/>
            <person name="Cao H."/>
            <person name="Tong W."/>
            <person name="Gao Q."/>
            <person name="Li Y."/>
            <person name="Deng W."/>
            <person name="Jiang X."/>
            <person name="Wang W."/>
            <person name="Chen Q."/>
            <person name="Zhang S."/>
            <person name="Li H."/>
            <person name="Wu J."/>
            <person name="Wang P."/>
            <person name="Li P."/>
            <person name="Shi C."/>
            <person name="Zheng F."/>
            <person name="Jian J."/>
            <person name="Huang B."/>
            <person name="Shan D."/>
            <person name="Shi M."/>
            <person name="Fang C."/>
            <person name="Yue Y."/>
            <person name="Li F."/>
            <person name="Li D."/>
            <person name="Wei S."/>
            <person name="Han B."/>
            <person name="Jiang C."/>
            <person name="Yin Y."/>
            <person name="Xia T."/>
            <person name="Zhang Z."/>
            <person name="Bennetzen J.L."/>
            <person name="Zhao S."/>
            <person name="Wan X."/>
        </authorList>
    </citation>
    <scope>NUCLEOTIDE SEQUENCE [LARGE SCALE GENOMIC DNA]</scope>
    <source>
        <strain evidence="5">cv. Shuchazao</strain>
        <tissue evidence="4">Leaf</tissue>
    </source>
</reference>
<dbReference type="EMBL" id="SDRB02012646">
    <property type="protein sequence ID" value="THF97102.1"/>
    <property type="molecule type" value="Genomic_DNA"/>
</dbReference>
<evidence type="ECO:0000256" key="3">
    <source>
        <dbReference type="SAM" id="MobiDB-lite"/>
    </source>
</evidence>
<dbReference type="InterPro" id="IPR002885">
    <property type="entry name" value="PPR_rpt"/>
</dbReference>
<dbReference type="Pfam" id="PF13812">
    <property type="entry name" value="PPR_3"/>
    <property type="match status" value="1"/>
</dbReference>
<dbReference type="STRING" id="542762.A0A4S4D468"/>
<feature type="repeat" description="PPR" evidence="2">
    <location>
        <begin position="222"/>
        <end position="256"/>
    </location>
</feature>